<comment type="subcellular location">
    <subcellularLocation>
        <location evidence="1">Secreted</location>
    </subcellularLocation>
</comment>
<reference evidence="5" key="1">
    <citation type="submission" date="2020-04" db="EMBL/GenBank/DDBJ databases">
        <authorList>
            <person name="Zhang T."/>
        </authorList>
    </citation>
    <scope>NUCLEOTIDE SEQUENCE</scope>
    <source>
        <strain evidence="5">HKST-UBA02</strain>
    </source>
</reference>
<dbReference type="PANTHER" id="PTHR32305">
    <property type="match status" value="1"/>
</dbReference>
<feature type="domain" description="Gp5/Type VI secretion system Vgr protein OB-fold" evidence="4">
    <location>
        <begin position="390"/>
        <end position="457"/>
    </location>
</feature>
<keyword evidence="3" id="KW-0964">Secreted</keyword>
<gene>
    <name evidence="5" type="primary">tssI</name>
    <name evidence="5" type="ORF">KDA27_04120</name>
</gene>
<evidence type="ECO:0000256" key="1">
    <source>
        <dbReference type="ARBA" id="ARBA00004613"/>
    </source>
</evidence>
<evidence type="ECO:0000256" key="3">
    <source>
        <dbReference type="ARBA" id="ARBA00022525"/>
    </source>
</evidence>
<dbReference type="GO" id="GO:0005576">
    <property type="term" value="C:extracellular region"/>
    <property type="evidence" value="ECO:0007669"/>
    <property type="project" value="UniProtKB-SubCell"/>
</dbReference>
<evidence type="ECO:0000313" key="5">
    <source>
        <dbReference type="EMBL" id="MCA9754966.1"/>
    </source>
</evidence>
<dbReference type="SUPFAM" id="SSF69255">
    <property type="entry name" value="gp5 N-terminal domain-like"/>
    <property type="match status" value="1"/>
</dbReference>
<dbReference type="Proteomes" id="UP000739538">
    <property type="component" value="Unassembled WGS sequence"/>
</dbReference>
<dbReference type="Gene3D" id="4.10.220.110">
    <property type="match status" value="1"/>
</dbReference>
<reference evidence="5" key="2">
    <citation type="journal article" date="2021" name="Microbiome">
        <title>Successional dynamics and alternative stable states in a saline activated sludge microbial community over 9 years.</title>
        <authorList>
            <person name="Wang Y."/>
            <person name="Ye J."/>
            <person name="Ju F."/>
            <person name="Liu L."/>
            <person name="Boyd J.A."/>
            <person name="Deng Y."/>
            <person name="Parks D.H."/>
            <person name="Jiang X."/>
            <person name="Yin X."/>
            <person name="Woodcroft B.J."/>
            <person name="Tyson G.W."/>
            <person name="Hugenholtz P."/>
            <person name="Polz M.F."/>
            <person name="Zhang T."/>
        </authorList>
    </citation>
    <scope>NUCLEOTIDE SEQUENCE</scope>
    <source>
        <strain evidence="5">HKST-UBA02</strain>
    </source>
</reference>
<dbReference type="InterPro" id="IPR017847">
    <property type="entry name" value="T6SS_RhsGE_Vgr_subset"/>
</dbReference>
<dbReference type="NCBIfam" id="TIGR03361">
    <property type="entry name" value="VI_Rhs_Vgr"/>
    <property type="match status" value="1"/>
</dbReference>
<dbReference type="AlphaFoldDB" id="A0A956NAW6"/>
<dbReference type="SUPFAM" id="SSF69349">
    <property type="entry name" value="Phage fibre proteins"/>
    <property type="match status" value="1"/>
</dbReference>
<dbReference type="InterPro" id="IPR050708">
    <property type="entry name" value="T6SS_VgrG/RHS"/>
</dbReference>
<comment type="similarity">
    <text evidence="2">Belongs to the VgrG protein family.</text>
</comment>
<dbReference type="PANTHER" id="PTHR32305:SF15">
    <property type="entry name" value="PROTEIN RHSA-RELATED"/>
    <property type="match status" value="1"/>
</dbReference>
<dbReference type="InterPro" id="IPR037026">
    <property type="entry name" value="Vgr_OB-fold_dom_sf"/>
</dbReference>
<dbReference type="SUPFAM" id="SSF69279">
    <property type="entry name" value="Phage tail proteins"/>
    <property type="match status" value="2"/>
</dbReference>
<organism evidence="5 6">
    <name type="scientific">Eiseniibacteriota bacterium</name>
    <dbReference type="NCBI Taxonomy" id="2212470"/>
    <lineage>
        <taxon>Bacteria</taxon>
        <taxon>Candidatus Eiseniibacteriota</taxon>
    </lineage>
</organism>
<dbReference type="Gene3D" id="2.30.110.50">
    <property type="match status" value="1"/>
</dbReference>
<protein>
    <submittedName>
        <fullName evidence="5">Type VI secretion system tip protein VgrG</fullName>
    </submittedName>
</protein>
<evidence type="ECO:0000256" key="2">
    <source>
        <dbReference type="ARBA" id="ARBA00005558"/>
    </source>
</evidence>
<comment type="caution">
    <text evidence="5">The sequence shown here is derived from an EMBL/GenBank/DDBJ whole genome shotgun (WGS) entry which is preliminary data.</text>
</comment>
<dbReference type="Gene3D" id="3.55.50.10">
    <property type="entry name" value="Baseplate protein-like domains"/>
    <property type="match status" value="1"/>
</dbReference>
<sequence>MPLQNTETRPFSVSGPLEQDTLLLLRMTGNETLGRLFHYELELLSTEHGIAMSDVLGQHMTVRARVRNGGTRYFDGVVSRFSYVGSYGRFARYEATLRPWFWFLSRSADCRIFQGDSTIDIMKKIFGDHGFSSDLDLARAAAPAPREYCTQYRESDFAFLSRLMEHDGLYYYFTHENGKHKLVVADGAGCHDTVPDYEEIPCFPEGSEHSPDADRFLQWYVTQEFQTGIFSHTDYDFTKPKAKLETRGVISRDHTQSKLEVFDYPGYYAETGAGETLAKTRIEELQSLFEVAHGGGTVRGLGAGSLFQLTEHPRQSLNKSYLVVSASYELSNPEFETGIGGSANGPAFTCHLTAIDEQTQFRAARLTPRPIVEGPQTATVTGSGSDVWTDEYGRVKVHFHWDRKGALDETSSCWVRVSQNWAGKNWGGMFLPHIGQEVIVSFLEGDPDLPIVTGRVYNQDNMPPLTLPAAKLKSIIRDNFGNQIVFDATPGSEYIQIFSPHHQSAIELGRSIRMKSEDDYHVTKKKDYFEAVLGFTSQVYLGGKATLMVGFGFDFFAGFKMAVHLGSKVDIHKGSSYTYFSGGKYENTKGFKFIKASQKEYRLSGDDFTRRSEGHITLDTRKELVLNAGDKDNALIKMTKDALNIDFGGDGAATSPATSADSASNAHAAISNATFAWLAAAGAATAASVGIDAMFNKTDDGVSLDESSFMIGLFATFFGGVHAAIGIPAHFANESSAAAAALNAGESAVEKSKSEQDKTFARVQLTDDGVKIHGYENGSPSAFDGEIWVKKTGEILITAKKKGITIDAKEALTIKTAADLTLEATGDVKITGANVALEATSKVTAKPMIEGCS</sequence>
<dbReference type="Pfam" id="PF05954">
    <property type="entry name" value="Phage_GPD"/>
    <property type="match status" value="1"/>
</dbReference>
<evidence type="ECO:0000313" key="6">
    <source>
        <dbReference type="Proteomes" id="UP000739538"/>
    </source>
</evidence>
<dbReference type="InterPro" id="IPR006533">
    <property type="entry name" value="T6SS_Vgr_RhsGE"/>
</dbReference>
<accession>A0A956NAW6</accession>
<dbReference type="Pfam" id="PF04717">
    <property type="entry name" value="Phage_base_V"/>
    <property type="match status" value="1"/>
</dbReference>
<dbReference type="InterPro" id="IPR006531">
    <property type="entry name" value="Gp5/Vgr_OB"/>
</dbReference>
<dbReference type="EMBL" id="JAGQHS010000013">
    <property type="protein sequence ID" value="MCA9754966.1"/>
    <property type="molecule type" value="Genomic_DNA"/>
</dbReference>
<dbReference type="NCBIfam" id="TIGR01646">
    <property type="entry name" value="vgr_GE"/>
    <property type="match status" value="1"/>
</dbReference>
<dbReference type="Gene3D" id="2.40.50.230">
    <property type="entry name" value="Gp5 N-terminal domain"/>
    <property type="match status" value="1"/>
</dbReference>
<name>A0A956NAW6_UNCEI</name>
<proteinExistence type="inferred from homology"/>
<evidence type="ECO:0000259" key="4">
    <source>
        <dbReference type="Pfam" id="PF04717"/>
    </source>
</evidence>